<dbReference type="AlphaFoldDB" id="A0A6G8AS71"/>
<dbReference type="Proteomes" id="UP000501747">
    <property type="component" value="Chromosome"/>
</dbReference>
<dbReference type="GO" id="GO:0005737">
    <property type="term" value="C:cytoplasm"/>
    <property type="evidence" value="ECO:0007669"/>
    <property type="project" value="TreeGrafter"/>
</dbReference>
<protein>
    <submittedName>
        <fullName evidence="2">GNAT family N-acetyltransferase</fullName>
    </submittedName>
</protein>
<dbReference type="PANTHER" id="PTHR43441">
    <property type="entry name" value="RIBOSOMAL-PROTEIN-SERINE ACETYLTRANSFERASE"/>
    <property type="match status" value="1"/>
</dbReference>
<dbReference type="PANTHER" id="PTHR43441:SF11">
    <property type="entry name" value="RIBOSOMAL-PROTEIN-SERINE ACETYLTRANSFERASE"/>
    <property type="match status" value="1"/>
</dbReference>
<dbReference type="InterPro" id="IPR000182">
    <property type="entry name" value="GNAT_dom"/>
</dbReference>
<organism evidence="2 3">
    <name type="scientific">Vagococcus hydrophili</name>
    <dbReference type="NCBI Taxonomy" id="2714947"/>
    <lineage>
        <taxon>Bacteria</taxon>
        <taxon>Bacillati</taxon>
        <taxon>Bacillota</taxon>
        <taxon>Bacilli</taxon>
        <taxon>Lactobacillales</taxon>
        <taxon>Enterococcaceae</taxon>
        <taxon>Vagococcus</taxon>
    </lineage>
</organism>
<dbReference type="Pfam" id="PF13302">
    <property type="entry name" value="Acetyltransf_3"/>
    <property type="match status" value="1"/>
</dbReference>
<proteinExistence type="predicted"/>
<feature type="domain" description="N-acetyltransferase" evidence="1">
    <location>
        <begin position="24"/>
        <end position="171"/>
    </location>
</feature>
<dbReference type="Gene3D" id="3.40.630.30">
    <property type="match status" value="1"/>
</dbReference>
<dbReference type="SUPFAM" id="SSF55729">
    <property type="entry name" value="Acyl-CoA N-acyltransferases (Nat)"/>
    <property type="match status" value="1"/>
</dbReference>
<keyword evidence="3" id="KW-1185">Reference proteome</keyword>
<dbReference type="PROSITE" id="PS51186">
    <property type="entry name" value="GNAT"/>
    <property type="match status" value="1"/>
</dbReference>
<dbReference type="EMBL" id="CP049887">
    <property type="protein sequence ID" value="QIL47914.1"/>
    <property type="molecule type" value="Genomic_DNA"/>
</dbReference>
<name>A0A6G8AS71_9ENTE</name>
<evidence type="ECO:0000259" key="1">
    <source>
        <dbReference type="PROSITE" id="PS51186"/>
    </source>
</evidence>
<reference evidence="2 3" key="1">
    <citation type="submission" date="2020-03" db="EMBL/GenBank/DDBJ databases">
        <title>Vagococcus sp. nov., isolated from beetles.</title>
        <authorList>
            <person name="Hyun D.-W."/>
            <person name="Bae J.-W."/>
        </authorList>
    </citation>
    <scope>NUCLEOTIDE SEQUENCE [LARGE SCALE GENOMIC DNA]</scope>
    <source>
        <strain evidence="2 3">HDW17B</strain>
    </source>
</reference>
<sequence>MDYLLKLPVTDTIDFVKPSLQHSEELFQVIDSDRKHLGQFLPFVEHTQTSEDTTNFLKAKLTGEASGTDQLFIIYFEGQLAGTIDIHFIDQKNKLGEVGYWLHSDYINQGIVSTSVNKICDIAFNYLGLNKLSLLADTENIPSNKVAQKCGFSRKREVTKYIVTSNLLGYS</sequence>
<dbReference type="GO" id="GO:1990189">
    <property type="term" value="F:protein N-terminal-serine acetyltransferase activity"/>
    <property type="evidence" value="ECO:0007669"/>
    <property type="project" value="TreeGrafter"/>
</dbReference>
<accession>A0A6G8AS71</accession>
<keyword evidence="2" id="KW-0808">Transferase</keyword>
<dbReference type="GO" id="GO:0008999">
    <property type="term" value="F:protein-N-terminal-alanine acetyltransferase activity"/>
    <property type="evidence" value="ECO:0007669"/>
    <property type="project" value="TreeGrafter"/>
</dbReference>
<dbReference type="RefSeq" id="WP_166034082.1">
    <property type="nucleotide sequence ID" value="NZ_CP049887.1"/>
</dbReference>
<evidence type="ECO:0000313" key="3">
    <source>
        <dbReference type="Proteomes" id="UP000501747"/>
    </source>
</evidence>
<evidence type="ECO:0000313" key="2">
    <source>
        <dbReference type="EMBL" id="QIL47914.1"/>
    </source>
</evidence>
<gene>
    <name evidence="2" type="ORF">G7082_04890</name>
</gene>
<dbReference type="InterPro" id="IPR051908">
    <property type="entry name" value="Ribosomal_N-acetyltransferase"/>
</dbReference>
<dbReference type="KEGG" id="vhy:G7082_04890"/>
<dbReference type="InterPro" id="IPR016181">
    <property type="entry name" value="Acyl_CoA_acyltransferase"/>
</dbReference>